<feature type="region of interest" description="Disordered" evidence="1">
    <location>
        <begin position="167"/>
        <end position="237"/>
    </location>
</feature>
<feature type="region of interest" description="Disordered" evidence="1">
    <location>
        <begin position="26"/>
        <end position="52"/>
    </location>
</feature>
<reference evidence="2" key="1">
    <citation type="submission" date="2014-06" db="EMBL/GenBank/DDBJ databases">
        <authorList>
            <person name="Ju J."/>
            <person name="Zhang J."/>
        </authorList>
    </citation>
    <scope>NUCLEOTIDE SEQUENCE</scope>
    <source>
        <strain evidence="2">SscI8</strain>
    </source>
</reference>
<organism evidence="2">
    <name type="scientific">Sporisorium scitamineum</name>
    <dbReference type="NCBI Taxonomy" id="49012"/>
    <lineage>
        <taxon>Eukaryota</taxon>
        <taxon>Fungi</taxon>
        <taxon>Dikarya</taxon>
        <taxon>Basidiomycota</taxon>
        <taxon>Ustilaginomycotina</taxon>
        <taxon>Ustilaginomycetes</taxon>
        <taxon>Ustilaginales</taxon>
        <taxon>Ustilaginaceae</taxon>
        <taxon>Sporisorium</taxon>
    </lineage>
</organism>
<dbReference type="AlphaFoldDB" id="A0A127Z418"/>
<gene>
    <name evidence="2" type="ORF">SPSC_05233</name>
</gene>
<feature type="compositionally biased region" description="Basic residues" evidence="1">
    <location>
        <begin position="178"/>
        <end position="190"/>
    </location>
</feature>
<proteinExistence type="predicted"/>
<evidence type="ECO:0000313" key="2">
    <source>
        <dbReference type="EMBL" id="CDR88629.1"/>
    </source>
</evidence>
<protein>
    <submittedName>
        <fullName evidence="2">Uncharacterized protein</fullName>
    </submittedName>
</protein>
<evidence type="ECO:0000256" key="1">
    <source>
        <dbReference type="SAM" id="MobiDB-lite"/>
    </source>
</evidence>
<accession>A0A127Z418</accession>
<sequence length="237" mass="26346">MSPTSTATILDSDQLLHLLLRSIPSSQHRPHLKPAGSKNAQPTHRSPRQLSGHHALTKSANAAMQPNGDSSAPQGMLTKLGTLFIRLSRTCIKTEEEIPLLDKVKTEPEADVKKEDAEADELKEETAELTLGSNRHNISMEMDNDNDSELEIEYMIIAEKCVTTIPSTSNNFTEQRPAHSKSTKRRKKSRTSIGHTSSSTSPSKSVLLDSPPVIKRRRHVDRIPKPKRKQNKVPGFH</sequence>
<dbReference type="EMBL" id="LK056685">
    <property type="protein sequence ID" value="CDR88629.1"/>
    <property type="molecule type" value="Genomic_DNA"/>
</dbReference>
<dbReference type="OrthoDB" id="2554338at2759"/>
<name>A0A127Z418_9BASI</name>
<feature type="compositionally biased region" description="Low complexity" evidence="1">
    <location>
        <begin position="191"/>
        <end position="205"/>
    </location>
</feature>
<feature type="compositionally biased region" description="Basic residues" evidence="1">
    <location>
        <begin position="214"/>
        <end position="231"/>
    </location>
</feature>